<sequence>MTMDTPGGAPHLEAAASPGQEQVVRRICARVAGPVAGADVHVASLPLGGVQVWLDGSGHRWRFYHRMARELRLAGWHTETGPDRLLLLGWSAACLSHRARMLGAALAGRLADFDRTAFTAVMLATRLRHRGFPAGDLPAEVEAHCRESLRWPARLADLRGLQRRSSLESLRLRLAQVAGLETKVGRRCGEHLALAGKVARLVAGGVPPSRPAFAPQGGPARDLWTEAVPPRDIPFAGRAPGVPPRGVSAPRAGLTERLVCVSVPNVDTSEDGLGGVSAVTAP</sequence>
<gene>
    <name evidence="1" type="ORF">E1286_34970</name>
</gene>
<name>A0A4R4Y5X0_9ACTN</name>
<dbReference type="OrthoDB" id="3521917at2"/>
<comment type="caution">
    <text evidence="1">The sequence shown here is derived from an EMBL/GenBank/DDBJ whole genome shotgun (WGS) entry which is preliminary data.</text>
</comment>
<dbReference type="EMBL" id="SMKQ01000164">
    <property type="protein sequence ID" value="TDD39646.1"/>
    <property type="molecule type" value="Genomic_DNA"/>
</dbReference>
<dbReference type="Proteomes" id="UP000295302">
    <property type="component" value="Unassembled WGS sequence"/>
</dbReference>
<evidence type="ECO:0000313" key="2">
    <source>
        <dbReference type="Proteomes" id="UP000295302"/>
    </source>
</evidence>
<organism evidence="1 2">
    <name type="scientific">Nonomuraea terrae</name>
    <dbReference type="NCBI Taxonomy" id="2530383"/>
    <lineage>
        <taxon>Bacteria</taxon>
        <taxon>Bacillati</taxon>
        <taxon>Actinomycetota</taxon>
        <taxon>Actinomycetes</taxon>
        <taxon>Streptosporangiales</taxon>
        <taxon>Streptosporangiaceae</taxon>
        <taxon>Nonomuraea</taxon>
    </lineage>
</organism>
<dbReference type="AlphaFoldDB" id="A0A4R4Y5X0"/>
<evidence type="ECO:0000313" key="1">
    <source>
        <dbReference type="EMBL" id="TDD39646.1"/>
    </source>
</evidence>
<reference evidence="1 2" key="1">
    <citation type="submission" date="2019-03" db="EMBL/GenBank/DDBJ databases">
        <title>Draft genome sequences of novel Actinobacteria.</title>
        <authorList>
            <person name="Sahin N."/>
            <person name="Ay H."/>
            <person name="Saygin H."/>
        </authorList>
    </citation>
    <scope>NUCLEOTIDE SEQUENCE [LARGE SCALE GENOMIC DNA]</scope>
    <source>
        <strain evidence="1 2">CH32</strain>
    </source>
</reference>
<keyword evidence="2" id="KW-1185">Reference proteome</keyword>
<proteinExistence type="predicted"/>
<protein>
    <submittedName>
        <fullName evidence="1">Uncharacterized protein</fullName>
    </submittedName>
</protein>
<accession>A0A4R4Y5X0</accession>
<dbReference type="RefSeq" id="WP_132619463.1">
    <property type="nucleotide sequence ID" value="NZ_SMKQ01000164.1"/>
</dbReference>